<dbReference type="SUPFAM" id="SSF53244">
    <property type="entry name" value="MurD-like peptide ligases, peptide-binding domain"/>
    <property type="match status" value="1"/>
</dbReference>
<keyword evidence="4" id="KW-0479">Metal-binding</keyword>
<feature type="compositionally biased region" description="Gly residues" evidence="10">
    <location>
        <begin position="546"/>
        <end position="568"/>
    </location>
</feature>
<dbReference type="InterPro" id="IPR001645">
    <property type="entry name" value="Folylpolyglutamate_synth"/>
</dbReference>
<evidence type="ECO:0000256" key="2">
    <source>
        <dbReference type="ARBA" id="ARBA00013025"/>
    </source>
</evidence>
<evidence type="ECO:0000256" key="1">
    <source>
        <dbReference type="ARBA" id="ARBA00008276"/>
    </source>
</evidence>
<dbReference type="GO" id="GO:0016874">
    <property type="term" value="F:ligase activity"/>
    <property type="evidence" value="ECO:0007669"/>
    <property type="project" value="UniProtKB-KW"/>
</dbReference>
<dbReference type="PANTHER" id="PTHR11136:SF0">
    <property type="entry name" value="DIHYDROFOLATE SYNTHETASE-RELATED"/>
    <property type="match status" value="1"/>
</dbReference>
<dbReference type="Gene3D" id="3.40.1190.10">
    <property type="entry name" value="Mur-like, catalytic domain"/>
    <property type="match status" value="1"/>
</dbReference>
<dbReference type="InterPro" id="IPR018109">
    <property type="entry name" value="Folylpolyglutamate_synth_CS"/>
</dbReference>
<protein>
    <recommendedName>
        <fullName evidence="2">tetrahydrofolate synthase</fullName>
        <ecNumber evidence="2">6.3.2.17</ecNumber>
    </recommendedName>
    <alternativeName>
        <fullName evidence="8">Tetrahydrofolylpolyglutamate synthase</fullName>
    </alternativeName>
</protein>
<reference evidence="13" key="1">
    <citation type="journal article" date="2019" name="Int. J. Syst. Evol. Microbiol.">
        <title>The Global Catalogue of Microorganisms (GCM) 10K type strain sequencing project: providing services to taxonomists for standard genome sequencing and annotation.</title>
        <authorList>
            <consortium name="The Broad Institute Genomics Platform"/>
            <consortium name="The Broad Institute Genome Sequencing Center for Infectious Disease"/>
            <person name="Wu L."/>
            <person name="Ma J."/>
        </authorList>
    </citation>
    <scope>NUCLEOTIDE SEQUENCE [LARGE SCALE GENOMIC DNA]</scope>
    <source>
        <strain evidence="13">NCAIM B.02333</strain>
    </source>
</reference>
<organism evidence="12 13">
    <name type="scientific">Aquipuribacter hungaricus</name>
    <dbReference type="NCBI Taxonomy" id="545624"/>
    <lineage>
        <taxon>Bacteria</taxon>
        <taxon>Bacillati</taxon>
        <taxon>Actinomycetota</taxon>
        <taxon>Actinomycetes</taxon>
        <taxon>Micrococcales</taxon>
        <taxon>Intrasporangiaceae</taxon>
        <taxon>Aquipuribacter</taxon>
    </lineage>
</organism>
<evidence type="ECO:0000313" key="13">
    <source>
        <dbReference type="Proteomes" id="UP001595685"/>
    </source>
</evidence>
<proteinExistence type="inferred from homology"/>
<feature type="region of interest" description="Disordered" evidence="10">
    <location>
        <begin position="499"/>
        <end position="568"/>
    </location>
</feature>
<keyword evidence="13" id="KW-1185">Reference proteome</keyword>
<name>A0ABV7WDI6_9MICO</name>
<dbReference type="PROSITE" id="PS01012">
    <property type="entry name" value="FOLYLPOLYGLU_SYNT_2"/>
    <property type="match status" value="1"/>
</dbReference>
<keyword evidence="7" id="KW-0460">Magnesium</keyword>
<dbReference type="PANTHER" id="PTHR11136">
    <property type="entry name" value="FOLYLPOLYGLUTAMATE SYNTHASE-RELATED"/>
    <property type="match status" value="1"/>
</dbReference>
<dbReference type="NCBIfam" id="TIGR01499">
    <property type="entry name" value="folC"/>
    <property type="match status" value="1"/>
</dbReference>
<dbReference type="InterPro" id="IPR004101">
    <property type="entry name" value="Mur_ligase_C"/>
</dbReference>
<comment type="similarity">
    <text evidence="1">Belongs to the folylpolyglutamate synthase family.</text>
</comment>
<evidence type="ECO:0000256" key="7">
    <source>
        <dbReference type="ARBA" id="ARBA00022842"/>
    </source>
</evidence>
<dbReference type="InterPro" id="IPR036565">
    <property type="entry name" value="Mur-like_cat_sf"/>
</dbReference>
<evidence type="ECO:0000256" key="10">
    <source>
        <dbReference type="SAM" id="MobiDB-lite"/>
    </source>
</evidence>
<sequence length="568" mass="58963">MTAVPPGTDPRFLQVQAEILGRAPEHTPQPSLERVRAVLEILGEPQRSYPVVHVTGTNGKTTTARMVDRLLREHGLRTGRFTSPHLEHVGERIVVDGLRLDDERFVAAWDDIAPYVQIVDDRSVAEGGPRLSFFEVLTVMAFAVFADAPVDVAVVEVGLGGLWDSTNVVDGVVAVVTPVALDHERWLGHGLAAIAGQKAGIVKEHAVLVTAQQPVEVAEVLMARAAEVGAVVAREGIEFGVLSRDVAVGGQRLTLKGLVGGAEDVYLPLHGAHQAGNAAVALAAVEAFLGSGGAAGTGLDPDLVRDAFAHVDSPGRLEPVRRGPLVVVDAAHNPAGAEAAAEGLSEAFPGTRLVGVVGAMADKDVDGILAAFEPVLDEVVVTAARGVRAMPADELADVARGVYGDDRVHVRADLSDAIDTAVALAEVASGGDEVAAGVVVTGSVYLVAEARTLLGAPSPDSLALDTTSRGVSAVAEDTGARVLAADGVDDLDAELARELARGRDDEHDERDEDRYVAGDPHAAPEDSALLDDPWVVREEHDDYWDGGDGPGDGPGDGEDGGPAGGRRA</sequence>
<dbReference type="EC" id="6.3.2.17" evidence="2"/>
<accession>A0ABV7WDI6</accession>
<comment type="catalytic activity">
    <reaction evidence="9">
        <text>(6S)-5,6,7,8-tetrahydrofolyl-(gamma-L-Glu)(n) + L-glutamate + ATP = (6S)-5,6,7,8-tetrahydrofolyl-(gamma-L-Glu)(n+1) + ADP + phosphate + H(+)</text>
        <dbReference type="Rhea" id="RHEA:10580"/>
        <dbReference type="Rhea" id="RHEA-COMP:14738"/>
        <dbReference type="Rhea" id="RHEA-COMP:14740"/>
        <dbReference type="ChEBI" id="CHEBI:15378"/>
        <dbReference type="ChEBI" id="CHEBI:29985"/>
        <dbReference type="ChEBI" id="CHEBI:30616"/>
        <dbReference type="ChEBI" id="CHEBI:43474"/>
        <dbReference type="ChEBI" id="CHEBI:141005"/>
        <dbReference type="ChEBI" id="CHEBI:456216"/>
        <dbReference type="EC" id="6.3.2.17"/>
    </reaction>
</comment>
<dbReference type="Proteomes" id="UP001595685">
    <property type="component" value="Unassembled WGS sequence"/>
</dbReference>
<evidence type="ECO:0000256" key="8">
    <source>
        <dbReference type="ARBA" id="ARBA00030592"/>
    </source>
</evidence>
<dbReference type="Pfam" id="PF02875">
    <property type="entry name" value="Mur_ligase_C"/>
    <property type="match status" value="1"/>
</dbReference>
<keyword evidence="3 12" id="KW-0436">Ligase</keyword>
<gene>
    <name evidence="12" type="ORF">ACFOLH_05760</name>
</gene>
<keyword evidence="6" id="KW-0067">ATP-binding</keyword>
<dbReference type="SUPFAM" id="SSF53623">
    <property type="entry name" value="MurD-like peptide ligases, catalytic domain"/>
    <property type="match status" value="1"/>
</dbReference>
<evidence type="ECO:0000256" key="6">
    <source>
        <dbReference type="ARBA" id="ARBA00022840"/>
    </source>
</evidence>
<dbReference type="InterPro" id="IPR036615">
    <property type="entry name" value="Mur_ligase_C_dom_sf"/>
</dbReference>
<evidence type="ECO:0000256" key="4">
    <source>
        <dbReference type="ARBA" id="ARBA00022723"/>
    </source>
</evidence>
<evidence type="ECO:0000256" key="9">
    <source>
        <dbReference type="ARBA" id="ARBA00047493"/>
    </source>
</evidence>
<evidence type="ECO:0000259" key="11">
    <source>
        <dbReference type="Pfam" id="PF02875"/>
    </source>
</evidence>
<dbReference type="RefSeq" id="WP_340289932.1">
    <property type="nucleotide sequence ID" value="NZ_JBBEOI010000013.1"/>
</dbReference>
<dbReference type="Gene3D" id="3.90.190.20">
    <property type="entry name" value="Mur ligase, C-terminal domain"/>
    <property type="match status" value="1"/>
</dbReference>
<feature type="domain" description="Mur ligase C-terminal" evidence="11">
    <location>
        <begin position="315"/>
        <end position="426"/>
    </location>
</feature>
<dbReference type="EMBL" id="JBHRWW010000003">
    <property type="protein sequence ID" value="MFC3687845.1"/>
    <property type="molecule type" value="Genomic_DNA"/>
</dbReference>
<evidence type="ECO:0000313" key="12">
    <source>
        <dbReference type="EMBL" id="MFC3687845.1"/>
    </source>
</evidence>
<comment type="caution">
    <text evidence="12">The sequence shown here is derived from an EMBL/GenBank/DDBJ whole genome shotgun (WGS) entry which is preliminary data.</text>
</comment>
<keyword evidence="5" id="KW-0547">Nucleotide-binding</keyword>
<dbReference type="PROSITE" id="PS01011">
    <property type="entry name" value="FOLYLPOLYGLU_SYNT_1"/>
    <property type="match status" value="1"/>
</dbReference>
<evidence type="ECO:0000256" key="3">
    <source>
        <dbReference type="ARBA" id="ARBA00022598"/>
    </source>
</evidence>
<evidence type="ECO:0000256" key="5">
    <source>
        <dbReference type="ARBA" id="ARBA00022741"/>
    </source>
</evidence>